<feature type="region of interest" description="Disordered" evidence="1">
    <location>
        <begin position="297"/>
        <end position="395"/>
    </location>
</feature>
<sequence>MSGFGNYLGATMGTSTNEEGKSGAVYDNAFVTNSNYPKRAALIGEDGKFIQLNSELGKDDKDRVAPYTPKSELLGEVPGLTSDNGAYKQVQDKLTGPDQLNWEHYKYSQLHAESNTLNPTMIGKLAGHWTTDGNALKKASEDFKETINTKIAGKWSGDSAGAAEAASKQVTHTSIYDFTSASGAIANRLTALSEAFTKIKNEFPTKGDDAELLDKGGFNKQELDAAIKDFNNKYEIDGSGYLRNKSDHGYVTAADALKRMDEINRSIDAYQKAVQLFQNVYNPTVLAVTKNFPNLPTPPNMKFGDPTAPGGPGGPGGPTSPGGPGGGTSPFKPGGGSGIKPFDKSDLDKLKTDKPTDLDKYKPIDQKPTDQNNSTTDPTKDALDSLTDPVKSAIDSATNAAKDALGQAMDAAKNAAGQNPLGQGLGGPPEGVLGLGPQGLGGAGAGKGAGGAGGGVPLRGMPSGLPATAPATTAAKVTAPAAAAGLGAGAGSPGAGAPAAGQRGDQNGKGHQVNKALRRKKNGKDVIGDADASVPVVGANEEAEQADSAPVEQSEFRRRIPQRDGNWQPNSAVQPGPARPARSQQFTQERSE</sequence>
<name>A0ABW9LMD5_9MYCO</name>
<feature type="compositionally biased region" description="Gly residues" evidence="1">
    <location>
        <begin position="310"/>
        <end position="338"/>
    </location>
</feature>
<feature type="region of interest" description="Disordered" evidence="1">
    <location>
        <begin position="414"/>
        <end position="472"/>
    </location>
</feature>
<evidence type="ECO:0000313" key="2">
    <source>
        <dbReference type="EMBL" id="MFN6549037.1"/>
    </source>
</evidence>
<protein>
    <recommendedName>
        <fullName evidence="4">ESX-1 secretion-associated protein EspA/EspE-like domain-containing protein</fullName>
    </recommendedName>
</protein>
<dbReference type="Proteomes" id="UP001635817">
    <property type="component" value="Unassembled WGS sequence"/>
</dbReference>
<feature type="compositionally biased region" description="Basic and acidic residues" evidence="1">
    <location>
        <begin position="341"/>
        <end position="368"/>
    </location>
</feature>
<reference evidence="2 3" key="1">
    <citation type="submission" date="2024-12" db="EMBL/GenBank/DDBJ databases">
        <title>The coexistence of Mycolicibacterium septicum and Mycolicibacterium nivoides in clinical samples.</title>
        <authorList>
            <person name="Wang C."/>
            <person name="Feng Y."/>
            <person name="Zong Z."/>
        </authorList>
    </citation>
    <scope>NUCLEOTIDE SEQUENCE [LARGE SCALE GENOMIC DNA]</scope>
    <source>
        <strain evidence="2 3">120310</strain>
    </source>
</reference>
<organism evidence="2 3">
    <name type="scientific">Mycolicibacterium septicum</name>
    <dbReference type="NCBI Taxonomy" id="98668"/>
    <lineage>
        <taxon>Bacteria</taxon>
        <taxon>Bacillati</taxon>
        <taxon>Actinomycetota</taxon>
        <taxon>Actinomycetes</taxon>
        <taxon>Mycobacteriales</taxon>
        <taxon>Mycobacteriaceae</taxon>
        <taxon>Mycolicibacterium</taxon>
    </lineage>
</organism>
<evidence type="ECO:0000313" key="3">
    <source>
        <dbReference type="Proteomes" id="UP001635817"/>
    </source>
</evidence>
<gene>
    <name evidence="2" type="ORF">ACK4CP_01425</name>
</gene>
<feature type="region of interest" description="Disordered" evidence="1">
    <location>
        <begin position="484"/>
        <end position="592"/>
    </location>
</feature>
<feature type="compositionally biased region" description="Polar residues" evidence="1">
    <location>
        <begin position="582"/>
        <end position="592"/>
    </location>
</feature>
<dbReference type="EMBL" id="JBKBDE010000001">
    <property type="protein sequence ID" value="MFN6549037.1"/>
    <property type="molecule type" value="Genomic_DNA"/>
</dbReference>
<comment type="caution">
    <text evidence="2">The sequence shown here is derived from an EMBL/GenBank/DDBJ whole genome shotgun (WGS) entry which is preliminary data.</text>
</comment>
<dbReference type="RefSeq" id="WP_409548112.1">
    <property type="nucleotide sequence ID" value="NZ_JBKBDE010000001.1"/>
</dbReference>
<accession>A0ABW9LMD5</accession>
<feature type="compositionally biased region" description="Gly residues" evidence="1">
    <location>
        <begin position="423"/>
        <end position="457"/>
    </location>
</feature>
<feature type="compositionally biased region" description="Low complexity" evidence="1">
    <location>
        <begin position="458"/>
        <end position="472"/>
    </location>
</feature>
<evidence type="ECO:0000256" key="1">
    <source>
        <dbReference type="SAM" id="MobiDB-lite"/>
    </source>
</evidence>
<evidence type="ECO:0008006" key="4">
    <source>
        <dbReference type="Google" id="ProtNLM"/>
    </source>
</evidence>
<proteinExistence type="predicted"/>
<keyword evidence="3" id="KW-1185">Reference proteome</keyword>